<dbReference type="EMBL" id="OVEO01000008">
    <property type="protein sequence ID" value="SPQ97893.1"/>
    <property type="molecule type" value="Genomic_DNA"/>
</dbReference>
<gene>
    <name evidence="2" type="ORF">PLBR_LOCUS5108</name>
</gene>
<protein>
    <recommendedName>
        <fullName evidence="1">AP-5 complex subunit zeta-1 C-terminal TPR domain-containing protein</fullName>
    </recommendedName>
</protein>
<organism evidence="2 3">
    <name type="scientific">Plasmodiophora brassicae</name>
    <name type="common">Clubroot disease agent</name>
    <dbReference type="NCBI Taxonomy" id="37360"/>
    <lineage>
        <taxon>Eukaryota</taxon>
        <taxon>Sar</taxon>
        <taxon>Rhizaria</taxon>
        <taxon>Endomyxa</taxon>
        <taxon>Phytomyxea</taxon>
        <taxon>Plasmodiophorida</taxon>
        <taxon>Plasmodiophoridae</taxon>
        <taxon>Plasmodiophora</taxon>
    </lineage>
</organism>
<proteinExistence type="predicted"/>
<dbReference type="InterPro" id="IPR056856">
    <property type="entry name" value="TPR_AP5Z1_C"/>
</dbReference>
<geneLocation type="mitochondrion" evidence="2"/>
<name>A0A3P3YCK3_PLABS</name>
<feature type="domain" description="AP-5 complex subunit zeta-1 C-terminal TPR" evidence="1">
    <location>
        <begin position="547"/>
        <end position="688"/>
    </location>
</feature>
<evidence type="ECO:0000313" key="2">
    <source>
        <dbReference type="EMBL" id="SPQ97893.1"/>
    </source>
</evidence>
<dbReference type="InterPro" id="IPR028222">
    <property type="entry name" value="AP5Z1"/>
</dbReference>
<dbReference type="GO" id="GO:0044599">
    <property type="term" value="C:AP-5 adaptor complex"/>
    <property type="evidence" value="ECO:0007669"/>
    <property type="project" value="InterPro"/>
</dbReference>
<dbReference type="PANTHER" id="PTHR46488">
    <property type="entry name" value="AP-5 COMPLEX SUBUNIT ZETA-1"/>
    <property type="match status" value="1"/>
</dbReference>
<evidence type="ECO:0000313" key="3">
    <source>
        <dbReference type="Proteomes" id="UP000290189"/>
    </source>
</evidence>
<accession>A0A3P3YCK3</accession>
<dbReference type="Proteomes" id="UP000290189">
    <property type="component" value="Unassembled WGS sequence"/>
</dbReference>
<dbReference type="Pfam" id="PF25154">
    <property type="entry name" value="TPR_AP5Z1_C"/>
    <property type="match status" value="1"/>
</dbReference>
<evidence type="ECO:0000259" key="1">
    <source>
        <dbReference type="Pfam" id="PF25154"/>
    </source>
</evidence>
<reference evidence="2 3" key="1">
    <citation type="submission" date="2018-03" db="EMBL/GenBank/DDBJ databases">
        <authorList>
            <person name="Fogelqvist J."/>
        </authorList>
    </citation>
    <scope>NUCLEOTIDE SEQUENCE [LARGE SCALE GENOMIC DNA]</scope>
</reference>
<sequence>MVALRHVLKYSGTHENRAVSMAWAAAASAFLASLGYGAWRISRQPRADLDPDVRDDPISDHFDPFFKYPSTAHSSMVQKPGCAPPLPLTSFAAMGGDEDEDVGGAVRVLRRHWKFSRNEIRRSLIALWRTSRHDPSVVHDLVGDLYSLFVQERADGALQLLVVHIIVSVGQQLPLQFQHNFSGLFASYRRTSYWHALYLLFSLGAPGHLRDNIPVLVDSLRRTLTDEAVDRSDMLSVPALAACIDVAPTAILAPAIERHILSSGRSPDRQRIADIDSAFGAPKTFRSGKPLYCHQMSGAALDALTRLPGSAMPATVTDCIIARGASVLEALLRCNGAGDPMSDQSVQMMNHAAALIQILRLAPEFANDVLNATRADAVPGHVFVYAVERALDVPGCNDALEQERLVQVATTTYTDPLVAFRLIRLVDRHGARMRTWLSTWYRAVLKIGACFPGLYTRELSRMVVRLAPTTPGLLAGILSLPLLTSTIEFTQAMEADLDLRTAFKSAIQDDVDVVRVYTHLLLNRSDGNDEPPPSPTTIADRSRLWRRSTPRVQRCCAHMKVLVGTFLDAVLGSVDHQRYQEVAETIMELFLSWNVGDEVRVELCNALLGLFARAPALIVTMRPLIERVVSEHRDARLRPLVKHVVYAIGEHCLRLPDNVDTIASYIDCVEQLVLDQVEVARQANRDHMQECGILPPWSSTGSQAPAIPSDEDRHQIIHVGIVALTKLAVAFPKRVVAPAFQCVLDSASILPESVVDRTSQALTLLDD</sequence>
<keyword evidence="2" id="KW-0496">Mitochondrion</keyword>
<dbReference type="AlphaFoldDB" id="A0A3P3YCK3"/>
<dbReference type="PANTHER" id="PTHR46488:SF1">
    <property type="entry name" value="AP-5 COMPLEX SUBUNIT ZETA-1"/>
    <property type="match status" value="1"/>
</dbReference>